<reference evidence="6" key="1">
    <citation type="submission" date="2017-01" db="EMBL/GenBank/DDBJ databases">
        <authorList>
            <person name="Varghese N."/>
            <person name="Submissions S."/>
        </authorList>
    </citation>
    <scope>NUCLEOTIDE SEQUENCE [LARGE SCALE GENOMIC DNA]</scope>
    <source>
        <strain evidence="6">DSM 21054</strain>
    </source>
</reference>
<name>A0A1N7PIV4_9BACT</name>
<dbReference type="InterPro" id="IPR001537">
    <property type="entry name" value="SpoU_MeTrfase"/>
</dbReference>
<dbReference type="InterPro" id="IPR029064">
    <property type="entry name" value="Ribosomal_eL30-like_sf"/>
</dbReference>
<dbReference type="Pfam" id="PF00588">
    <property type="entry name" value="SpoU_methylase"/>
    <property type="match status" value="1"/>
</dbReference>
<dbReference type="InterPro" id="IPR029026">
    <property type="entry name" value="tRNA_m1G_MTases_N"/>
</dbReference>
<dbReference type="Proteomes" id="UP000186917">
    <property type="component" value="Unassembled WGS sequence"/>
</dbReference>
<dbReference type="InterPro" id="IPR029028">
    <property type="entry name" value="Alpha/beta_knot_MTases"/>
</dbReference>
<dbReference type="AlphaFoldDB" id="A0A1N7PIV4"/>
<dbReference type="Gene3D" id="3.40.1280.10">
    <property type="match status" value="1"/>
</dbReference>
<dbReference type="GO" id="GO:0005737">
    <property type="term" value="C:cytoplasm"/>
    <property type="evidence" value="ECO:0007669"/>
    <property type="project" value="UniProtKB-ARBA"/>
</dbReference>
<dbReference type="InterPro" id="IPR053888">
    <property type="entry name" value="MRM3-like_sub_bind"/>
</dbReference>
<dbReference type="InterPro" id="IPR013123">
    <property type="entry name" value="SpoU_subst-bd"/>
</dbReference>
<dbReference type="EMBL" id="FTOR01000003">
    <property type="protein sequence ID" value="SIT10486.1"/>
    <property type="molecule type" value="Genomic_DNA"/>
</dbReference>
<dbReference type="GO" id="GO:0003723">
    <property type="term" value="F:RNA binding"/>
    <property type="evidence" value="ECO:0007669"/>
    <property type="project" value="InterPro"/>
</dbReference>
<dbReference type="SUPFAM" id="SSF75217">
    <property type="entry name" value="alpha/beta knot"/>
    <property type="match status" value="1"/>
</dbReference>
<evidence type="ECO:0000313" key="5">
    <source>
        <dbReference type="EMBL" id="SIT10486.1"/>
    </source>
</evidence>
<keyword evidence="6" id="KW-1185">Reference proteome</keyword>
<dbReference type="PANTHER" id="PTHR43191">
    <property type="entry name" value="RRNA METHYLTRANSFERASE 3"/>
    <property type="match status" value="1"/>
</dbReference>
<comment type="similarity">
    <text evidence="1">Belongs to the class IV-like SAM-binding methyltransferase superfamily. RNA methyltransferase TrmH family.</text>
</comment>
<dbReference type="SMART" id="SM00967">
    <property type="entry name" value="SpoU_sub_bind"/>
    <property type="match status" value="1"/>
</dbReference>
<evidence type="ECO:0000256" key="3">
    <source>
        <dbReference type="ARBA" id="ARBA00022679"/>
    </source>
</evidence>
<dbReference type="Gene3D" id="3.30.1330.30">
    <property type="match status" value="1"/>
</dbReference>
<dbReference type="GO" id="GO:0032259">
    <property type="term" value="P:methylation"/>
    <property type="evidence" value="ECO:0007669"/>
    <property type="project" value="UniProtKB-KW"/>
</dbReference>
<evidence type="ECO:0000259" key="4">
    <source>
        <dbReference type="SMART" id="SM00967"/>
    </source>
</evidence>
<dbReference type="RefSeq" id="WP_076379319.1">
    <property type="nucleotide sequence ID" value="NZ_AP017422.1"/>
</dbReference>
<proteinExistence type="inferred from homology"/>
<accession>A0A1N7PIV4</accession>
<dbReference type="GO" id="GO:0006396">
    <property type="term" value="P:RNA processing"/>
    <property type="evidence" value="ECO:0007669"/>
    <property type="project" value="InterPro"/>
</dbReference>
<protein>
    <submittedName>
        <fullName evidence="5">RNA methyltransferase, TrmH family</fullName>
    </submittedName>
</protein>
<evidence type="ECO:0000313" key="6">
    <source>
        <dbReference type="Proteomes" id="UP000186917"/>
    </source>
</evidence>
<dbReference type="InterPro" id="IPR051259">
    <property type="entry name" value="rRNA_Methyltransferase"/>
</dbReference>
<sequence length="240" mass="26334">MVSKNEVKYIQSLYQKKNRMEAGLFVVEGPKLVEELLQSGFEVKTVYATADWCKAHPKVVTIEVTADDLAKLSHHQTPNQVLAVAVQQVQNGLPTLKDNVTLVLDGIQDPGNLGTIIRIADWFGIRQIVATDDTVELYNPKVIQSTMGSFLRVKVWYSDVAKLLSESTVPVYGALLNGTNVFQHPAVKEGLLVIGNESKGIRENIMPRITHAITIPRIGEAESLNAAVATGILLSHMIPQ</sequence>
<dbReference type="SUPFAM" id="SSF55315">
    <property type="entry name" value="L30e-like"/>
    <property type="match status" value="1"/>
</dbReference>
<feature type="domain" description="RNA 2-O ribose methyltransferase substrate binding" evidence="4">
    <location>
        <begin position="26"/>
        <end position="91"/>
    </location>
</feature>
<organism evidence="5 6">
    <name type="scientific">Filimonas lacunae</name>
    <dbReference type="NCBI Taxonomy" id="477680"/>
    <lineage>
        <taxon>Bacteria</taxon>
        <taxon>Pseudomonadati</taxon>
        <taxon>Bacteroidota</taxon>
        <taxon>Chitinophagia</taxon>
        <taxon>Chitinophagales</taxon>
        <taxon>Chitinophagaceae</taxon>
        <taxon>Filimonas</taxon>
    </lineage>
</organism>
<keyword evidence="2 5" id="KW-0489">Methyltransferase</keyword>
<keyword evidence="3 5" id="KW-0808">Transferase</keyword>
<dbReference type="PANTHER" id="PTHR43191:SF2">
    <property type="entry name" value="RRNA METHYLTRANSFERASE 3, MITOCHONDRIAL"/>
    <property type="match status" value="1"/>
</dbReference>
<evidence type="ECO:0000256" key="1">
    <source>
        <dbReference type="ARBA" id="ARBA00007228"/>
    </source>
</evidence>
<dbReference type="STRING" id="477680.SAMN05421788_103519"/>
<dbReference type="GO" id="GO:0008173">
    <property type="term" value="F:RNA methyltransferase activity"/>
    <property type="evidence" value="ECO:0007669"/>
    <property type="project" value="InterPro"/>
</dbReference>
<dbReference type="OrthoDB" id="9785673at2"/>
<evidence type="ECO:0000256" key="2">
    <source>
        <dbReference type="ARBA" id="ARBA00022603"/>
    </source>
</evidence>
<gene>
    <name evidence="5" type="ORF">SAMN05421788_103519</name>
</gene>
<dbReference type="CDD" id="cd18109">
    <property type="entry name" value="SpoU-like_RNA-MTase"/>
    <property type="match status" value="1"/>
</dbReference>
<dbReference type="Pfam" id="PF22435">
    <property type="entry name" value="MRM3-like_sub_bind"/>
    <property type="match status" value="1"/>
</dbReference>